<proteinExistence type="predicted"/>
<dbReference type="Proteomes" id="UP000077755">
    <property type="component" value="Chromosome 4"/>
</dbReference>
<dbReference type="Gramene" id="KZN11848">
    <property type="protein sequence ID" value="KZN11848"/>
    <property type="gene ID" value="DCAR_004504"/>
</dbReference>
<dbReference type="Gramene" id="KZM97591">
    <property type="protein sequence ID" value="KZM97591"/>
    <property type="gene ID" value="DCAR_015047"/>
</dbReference>
<sequence>MKTKRERSLSELTPENKCEGKNSGCGKKQAYDGRVFRALFKRQSSIKAAAGKICTRNRLIYLTMEYERIQNFSFTQTSLISPTKLRMKPMGHQRKIDDSDIKSARTHPQLQDIEFVENSLLASNVDYDEQGNNTICSGVAYCKISMAYMFSLWLLWEYF</sequence>
<name>A0A166J6M8_DAUCS</name>
<organism evidence="2 3">
    <name type="scientific">Daucus carota subsp. sativus</name>
    <name type="common">Carrot</name>
    <dbReference type="NCBI Taxonomy" id="79200"/>
    <lineage>
        <taxon>Eukaryota</taxon>
        <taxon>Viridiplantae</taxon>
        <taxon>Streptophyta</taxon>
        <taxon>Embryophyta</taxon>
        <taxon>Tracheophyta</taxon>
        <taxon>Spermatophyta</taxon>
        <taxon>Magnoliopsida</taxon>
        <taxon>eudicotyledons</taxon>
        <taxon>Gunneridae</taxon>
        <taxon>Pentapetalae</taxon>
        <taxon>asterids</taxon>
        <taxon>campanulids</taxon>
        <taxon>Apiales</taxon>
        <taxon>Apiaceae</taxon>
        <taxon>Apioideae</taxon>
        <taxon>Scandiceae</taxon>
        <taxon>Daucinae</taxon>
        <taxon>Daucus</taxon>
        <taxon>Daucus sect. Daucus</taxon>
    </lineage>
</organism>
<protein>
    <submittedName>
        <fullName evidence="2">Uncharacterized protein</fullName>
    </submittedName>
</protein>
<feature type="region of interest" description="Disordered" evidence="1">
    <location>
        <begin position="1"/>
        <end position="25"/>
    </location>
</feature>
<evidence type="ECO:0000256" key="1">
    <source>
        <dbReference type="SAM" id="MobiDB-lite"/>
    </source>
</evidence>
<accession>A0A166J6M8</accession>
<dbReference type="AlphaFoldDB" id="A0A166J6M8"/>
<feature type="compositionally biased region" description="Basic and acidic residues" evidence="1">
    <location>
        <begin position="1"/>
        <end position="20"/>
    </location>
</feature>
<evidence type="ECO:0000313" key="3">
    <source>
        <dbReference type="Proteomes" id="UP000077755"/>
    </source>
</evidence>
<dbReference type="EMBL" id="CP093346">
    <property type="protein sequence ID" value="WOG96436.1"/>
    <property type="molecule type" value="Genomic_DNA"/>
</dbReference>
<reference evidence="2" key="2">
    <citation type="submission" date="2022-03" db="EMBL/GenBank/DDBJ databases">
        <title>Draft title - Genomic analysis of global carrot germplasm unveils the trajectory of domestication and the origin of high carotenoid orange carrot.</title>
        <authorList>
            <person name="Iorizzo M."/>
            <person name="Ellison S."/>
            <person name="Senalik D."/>
            <person name="Macko-Podgorni A."/>
            <person name="Grzebelus D."/>
            <person name="Bostan H."/>
            <person name="Rolling W."/>
            <person name="Curaba J."/>
            <person name="Simon P."/>
        </authorList>
    </citation>
    <scope>NUCLEOTIDE SEQUENCE</scope>
    <source>
        <tissue evidence="2">Leaf</tissue>
    </source>
</reference>
<evidence type="ECO:0000313" key="2">
    <source>
        <dbReference type="EMBL" id="WOG96436.1"/>
    </source>
</evidence>
<gene>
    <name evidence="2" type="ORF">DCAR_0415771</name>
</gene>
<reference evidence="2" key="1">
    <citation type="journal article" date="2016" name="Nat. Genet.">
        <title>A high-quality carrot genome assembly provides new insights into carotenoid accumulation and asterid genome evolution.</title>
        <authorList>
            <person name="Iorizzo M."/>
            <person name="Ellison S."/>
            <person name="Senalik D."/>
            <person name="Zeng P."/>
            <person name="Satapoomin P."/>
            <person name="Huang J."/>
            <person name="Bowman M."/>
            <person name="Iovene M."/>
            <person name="Sanseverino W."/>
            <person name="Cavagnaro P."/>
            <person name="Yildiz M."/>
            <person name="Macko-Podgorni A."/>
            <person name="Moranska E."/>
            <person name="Grzebelus E."/>
            <person name="Grzebelus D."/>
            <person name="Ashrafi H."/>
            <person name="Zheng Z."/>
            <person name="Cheng S."/>
            <person name="Spooner D."/>
            <person name="Van Deynze A."/>
            <person name="Simon P."/>
        </authorList>
    </citation>
    <scope>NUCLEOTIDE SEQUENCE</scope>
    <source>
        <tissue evidence="2">Leaf</tissue>
    </source>
</reference>
<keyword evidence="3" id="KW-1185">Reference proteome</keyword>